<evidence type="ECO:0000313" key="3">
    <source>
        <dbReference type="EMBL" id="KAK9764052.1"/>
    </source>
</evidence>
<name>A0ABR2WRB0_9FUNG</name>
<accession>A0ABR2WRB0</accession>
<evidence type="ECO:0000313" key="4">
    <source>
        <dbReference type="Proteomes" id="UP001479436"/>
    </source>
</evidence>
<proteinExistence type="predicted"/>
<dbReference type="Proteomes" id="UP001479436">
    <property type="component" value="Unassembled WGS sequence"/>
</dbReference>
<sequence>MLAYKSIFILTLLAVGVFNPLLASADSCEDCLTTKPFQAMSGCQDFNYDKELRPTPSDLFKKCACQLSEAATAFDLCSSTCSQTRLNNQKEGVAAMKKIFSCQNVSGSPSANLPSSSATSLPASSSAGSSTGLSTGSPTVSSSASSANPNKTTVTTGVTNSPTPTKTNGAPSNMLALKTTALGAAVGVILSCILF</sequence>
<keyword evidence="2" id="KW-0732">Signal</keyword>
<feature type="chain" id="PRO_5045987859" evidence="2">
    <location>
        <begin position="26"/>
        <end position="195"/>
    </location>
</feature>
<gene>
    <name evidence="3" type="ORF">K7432_008797</name>
</gene>
<dbReference type="EMBL" id="JASJQH010000506">
    <property type="protein sequence ID" value="KAK9764052.1"/>
    <property type="molecule type" value="Genomic_DNA"/>
</dbReference>
<evidence type="ECO:0000256" key="1">
    <source>
        <dbReference type="SAM" id="MobiDB-lite"/>
    </source>
</evidence>
<evidence type="ECO:0000256" key="2">
    <source>
        <dbReference type="SAM" id="SignalP"/>
    </source>
</evidence>
<comment type="caution">
    <text evidence="3">The sequence shown here is derived from an EMBL/GenBank/DDBJ whole genome shotgun (WGS) entry which is preliminary data.</text>
</comment>
<keyword evidence="4" id="KW-1185">Reference proteome</keyword>
<protein>
    <submittedName>
        <fullName evidence="3">Uncharacterized protein</fullName>
    </submittedName>
</protein>
<feature type="region of interest" description="Disordered" evidence="1">
    <location>
        <begin position="113"/>
        <end position="171"/>
    </location>
</feature>
<reference evidence="3 4" key="1">
    <citation type="submission" date="2023-04" db="EMBL/GenBank/DDBJ databases">
        <title>Genome of Basidiobolus ranarum AG-B5.</title>
        <authorList>
            <person name="Stajich J.E."/>
            <person name="Carter-House D."/>
            <person name="Gryganskyi A."/>
        </authorList>
    </citation>
    <scope>NUCLEOTIDE SEQUENCE [LARGE SCALE GENOMIC DNA]</scope>
    <source>
        <strain evidence="3 4">AG-B5</strain>
    </source>
</reference>
<feature type="signal peptide" evidence="2">
    <location>
        <begin position="1"/>
        <end position="25"/>
    </location>
</feature>
<feature type="compositionally biased region" description="Low complexity" evidence="1">
    <location>
        <begin position="113"/>
        <end position="167"/>
    </location>
</feature>
<organism evidence="3 4">
    <name type="scientific">Basidiobolus ranarum</name>
    <dbReference type="NCBI Taxonomy" id="34480"/>
    <lineage>
        <taxon>Eukaryota</taxon>
        <taxon>Fungi</taxon>
        <taxon>Fungi incertae sedis</taxon>
        <taxon>Zoopagomycota</taxon>
        <taxon>Entomophthoromycotina</taxon>
        <taxon>Basidiobolomycetes</taxon>
        <taxon>Basidiobolales</taxon>
        <taxon>Basidiobolaceae</taxon>
        <taxon>Basidiobolus</taxon>
    </lineage>
</organism>